<protein>
    <submittedName>
        <fullName evidence="2">DUF3500 domain-containing protein</fullName>
    </submittedName>
</protein>
<dbReference type="Proteomes" id="UP000282184">
    <property type="component" value="Unassembled WGS sequence"/>
</dbReference>
<dbReference type="PANTHER" id="PTHR37489:SF1">
    <property type="entry name" value="DUF3500 DOMAIN-CONTAINING PROTEIN"/>
    <property type="match status" value="1"/>
</dbReference>
<gene>
    <name evidence="2" type="ORF">EJV47_03050</name>
</gene>
<name>A0A3S0QLH4_9BACT</name>
<feature type="signal peptide" evidence="1">
    <location>
        <begin position="1"/>
        <end position="18"/>
    </location>
</feature>
<dbReference type="EMBL" id="RXOF01000001">
    <property type="protein sequence ID" value="RTQ53727.1"/>
    <property type="molecule type" value="Genomic_DNA"/>
</dbReference>
<accession>A0A3S0QLH4</accession>
<dbReference type="InterPro" id="IPR021889">
    <property type="entry name" value="DUF3500"/>
</dbReference>
<dbReference type="Pfam" id="PF12006">
    <property type="entry name" value="DUF3500"/>
    <property type="match status" value="1"/>
</dbReference>
<dbReference type="AlphaFoldDB" id="A0A3S0QLH4"/>
<comment type="caution">
    <text evidence="2">The sequence shown here is derived from an EMBL/GenBank/DDBJ whole genome shotgun (WGS) entry which is preliminary data.</text>
</comment>
<reference evidence="2 3" key="1">
    <citation type="submission" date="2018-12" db="EMBL/GenBank/DDBJ databases">
        <title>Hymenobacter gummosus sp. nov., isolated from a spring.</title>
        <authorList>
            <person name="Nie L."/>
        </authorList>
    </citation>
    <scope>NUCLEOTIDE SEQUENCE [LARGE SCALE GENOMIC DNA]</scope>
    <source>
        <strain evidence="2 3">KCTC 52166</strain>
    </source>
</reference>
<keyword evidence="3" id="KW-1185">Reference proteome</keyword>
<keyword evidence="1" id="KW-0732">Signal</keyword>
<evidence type="ECO:0000256" key="1">
    <source>
        <dbReference type="SAM" id="SignalP"/>
    </source>
</evidence>
<dbReference type="PANTHER" id="PTHR37489">
    <property type="entry name" value="DUF3500 DOMAIN-CONTAINING PROTEIN"/>
    <property type="match status" value="1"/>
</dbReference>
<feature type="chain" id="PRO_5018542678" evidence="1">
    <location>
        <begin position="19"/>
        <end position="377"/>
    </location>
</feature>
<evidence type="ECO:0000313" key="2">
    <source>
        <dbReference type="EMBL" id="RTQ53727.1"/>
    </source>
</evidence>
<organism evidence="2 3">
    <name type="scientific">Hymenobacter gummosus</name>
    <dbReference type="NCBI Taxonomy" id="1776032"/>
    <lineage>
        <taxon>Bacteria</taxon>
        <taxon>Pseudomonadati</taxon>
        <taxon>Bacteroidota</taxon>
        <taxon>Cytophagia</taxon>
        <taxon>Cytophagales</taxon>
        <taxon>Hymenobacteraceae</taxon>
        <taxon>Hymenobacter</taxon>
    </lineage>
</organism>
<evidence type="ECO:0000313" key="3">
    <source>
        <dbReference type="Proteomes" id="UP000282184"/>
    </source>
</evidence>
<sequence length="377" mass="39899">MRTVVFIGGLLTAAALLAWQQQTPMSQAIVAAKPVVAPGCAAATGLARVVCLADAFKASLTPAQLAQAQRAYSKADAAKWSNFPQQFTRPQRVGIALGSLTAPQLAAAKALLASVLAQQVPNEGFDELEGLLALDDTIAQHTRKSAFGAGNYYLALLGTPSLTGRWELQYGGHHYAFGNTYQDGHTAGVTPSFRGAEPVTPVRAAGRTFHPMAQEQAAAATLLQSLSTAQQATARLSTTFNDVLLGPGQDGQFPGTRQGVRVGELSPAQQQLALQLIQRYVSDLEPATAAPILARYTAELPATYLALVKSLVQKLNGRGGWLLPSEGKKCVQIEAQRIFQRFVGEIEFAVQVDVLPAHRRAGSDGVGHSLALGRRGL</sequence>
<proteinExistence type="predicted"/>
<dbReference type="OrthoDB" id="581140at2"/>